<evidence type="ECO:0000256" key="6">
    <source>
        <dbReference type="ARBA" id="ARBA00023004"/>
    </source>
</evidence>
<dbReference type="InterPro" id="IPR017900">
    <property type="entry name" value="4Fe4S_Fe_S_CS"/>
</dbReference>
<keyword evidence="5" id="KW-1278">Translocase</keyword>
<keyword evidence="3" id="KW-0004">4Fe-4S</keyword>
<evidence type="ECO:0000256" key="5">
    <source>
        <dbReference type="ARBA" id="ARBA00022967"/>
    </source>
</evidence>
<proteinExistence type="inferred from homology"/>
<gene>
    <name evidence="10" type="ORF">BDZ90DRAFT_231390</name>
</gene>
<dbReference type="Proteomes" id="UP000245884">
    <property type="component" value="Unassembled WGS sequence"/>
</dbReference>
<evidence type="ECO:0000256" key="2">
    <source>
        <dbReference type="ARBA" id="ARBA00010277"/>
    </source>
</evidence>
<dbReference type="GO" id="GO:0032981">
    <property type="term" value="P:mitochondrial respiratory chain complex I assembly"/>
    <property type="evidence" value="ECO:0007669"/>
    <property type="project" value="TreeGrafter"/>
</dbReference>
<evidence type="ECO:0000313" key="10">
    <source>
        <dbReference type="EMBL" id="PWN28407.1"/>
    </source>
</evidence>
<evidence type="ECO:0000256" key="7">
    <source>
        <dbReference type="ARBA" id="ARBA00023014"/>
    </source>
</evidence>
<evidence type="ECO:0000256" key="8">
    <source>
        <dbReference type="SAM" id="MobiDB-lite"/>
    </source>
</evidence>
<reference evidence="10 11" key="1">
    <citation type="journal article" date="2018" name="Mol. Biol. Evol.">
        <title>Broad Genomic Sampling Reveals a Smut Pathogenic Ancestry of the Fungal Clade Ustilaginomycotina.</title>
        <authorList>
            <person name="Kijpornyongpan T."/>
            <person name="Mondo S.J."/>
            <person name="Barry K."/>
            <person name="Sandor L."/>
            <person name="Lee J."/>
            <person name="Lipzen A."/>
            <person name="Pangilinan J."/>
            <person name="LaButti K."/>
            <person name="Hainaut M."/>
            <person name="Henrissat B."/>
            <person name="Grigoriev I.V."/>
            <person name="Spatafora J.W."/>
            <person name="Aime M.C."/>
        </authorList>
    </citation>
    <scope>NUCLEOTIDE SEQUENCE [LARGE SCALE GENOMIC DNA]</scope>
    <source>
        <strain evidence="10 11">MCA 5214</strain>
    </source>
</reference>
<dbReference type="NCBIfam" id="NF004538">
    <property type="entry name" value="PRK05888.1-4"/>
    <property type="match status" value="1"/>
</dbReference>
<dbReference type="InterPro" id="IPR017896">
    <property type="entry name" value="4Fe4S_Fe-S-bd"/>
</dbReference>
<dbReference type="OrthoDB" id="204405at2759"/>
<dbReference type="Pfam" id="PF12838">
    <property type="entry name" value="Fer4_7"/>
    <property type="match status" value="1"/>
</dbReference>
<dbReference type="NCBIfam" id="NF004539">
    <property type="entry name" value="PRK05888.1-5"/>
    <property type="match status" value="1"/>
</dbReference>
<dbReference type="NCBIfam" id="TIGR01971">
    <property type="entry name" value="NuoI"/>
    <property type="match status" value="1"/>
</dbReference>
<dbReference type="GO" id="GO:0003954">
    <property type="term" value="F:NADH dehydrogenase activity"/>
    <property type="evidence" value="ECO:0007669"/>
    <property type="project" value="TreeGrafter"/>
</dbReference>
<dbReference type="PANTHER" id="PTHR10849:SF20">
    <property type="entry name" value="NADH DEHYDROGENASE [UBIQUINONE] IRON-SULFUR PROTEIN 8, MITOCHONDRIAL"/>
    <property type="match status" value="1"/>
</dbReference>
<dbReference type="GO" id="GO:0046872">
    <property type="term" value="F:metal ion binding"/>
    <property type="evidence" value="ECO:0007669"/>
    <property type="project" value="UniProtKB-KW"/>
</dbReference>
<dbReference type="EMBL" id="KZ819665">
    <property type="protein sequence ID" value="PWN28407.1"/>
    <property type="molecule type" value="Genomic_DNA"/>
</dbReference>
<dbReference type="GO" id="GO:0016020">
    <property type="term" value="C:membrane"/>
    <property type="evidence" value="ECO:0007669"/>
    <property type="project" value="InterPro"/>
</dbReference>
<dbReference type="PANTHER" id="PTHR10849">
    <property type="entry name" value="NADH DEHYDROGENASE UBIQUINONE IRON-SULFUR PROTEIN 8, MITOCHONDRIAL"/>
    <property type="match status" value="1"/>
</dbReference>
<evidence type="ECO:0000313" key="11">
    <source>
        <dbReference type="Proteomes" id="UP000245884"/>
    </source>
</evidence>
<dbReference type="AlphaFoldDB" id="A0A316USZ3"/>
<organism evidence="10 11">
    <name type="scientific">Jaminaea rosea</name>
    <dbReference type="NCBI Taxonomy" id="1569628"/>
    <lineage>
        <taxon>Eukaryota</taxon>
        <taxon>Fungi</taxon>
        <taxon>Dikarya</taxon>
        <taxon>Basidiomycota</taxon>
        <taxon>Ustilaginomycotina</taxon>
        <taxon>Exobasidiomycetes</taxon>
        <taxon>Microstromatales</taxon>
        <taxon>Microstromatales incertae sedis</taxon>
        <taxon>Jaminaea</taxon>
    </lineage>
</organism>
<dbReference type="GO" id="GO:0005739">
    <property type="term" value="C:mitochondrion"/>
    <property type="evidence" value="ECO:0007669"/>
    <property type="project" value="UniProtKB-ARBA"/>
</dbReference>
<feature type="domain" description="4Fe-4S ferredoxin-type" evidence="9">
    <location>
        <begin position="210"/>
        <end position="239"/>
    </location>
</feature>
<keyword evidence="6" id="KW-0408">Iron</keyword>
<dbReference type="PROSITE" id="PS51379">
    <property type="entry name" value="4FE4S_FER_2"/>
    <property type="match status" value="2"/>
</dbReference>
<feature type="region of interest" description="Disordered" evidence="8">
    <location>
        <begin position="67"/>
        <end position="89"/>
    </location>
</feature>
<dbReference type="HAMAP" id="MF_01351">
    <property type="entry name" value="NDH1_NuoI"/>
    <property type="match status" value="1"/>
</dbReference>
<evidence type="ECO:0000256" key="4">
    <source>
        <dbReference type="ARBA" id="ARBA00022723"/>
    </source>
</evidence>
<dbReference type="PROSITE" id="PS00198">
    <property type="entry name" value="4FE4S_FER_1"/>
    <property type="match status" value="2"/>
</dbReference>
<protein>
    <submittedName>
        <fullName evidence="10">NADH-quinone oxidoreductase</fullName>
    </submittedName>
</protein>
<keyword evidence="11" id="KW-1185">Reference proteome</keyword>
<keyword evidence="4" id="KW-0479">Metal-binding</keyword>
<dbReference type="RefSeq" id="XP_025363019.1">
    <property type="nucleotide sequence ID" value="XM_025505844.1"/>
</dbReference>
<sequence>MSSSTLSRSILRTAALASRSAAGSSSSVAPRVLAASSSSSSRILSSLPPFAAGASHFSSSALSRAVERPMTGPTHISPRKPADADQTSMTGTLDHQAAEALRAKTDGQAVYPDYSKGPSAIDKAAKLFFFTEILRGMWIVLENFFRPPYTIMYPYEKGPLSPRFRGEHALRRYASGEERCIACKLCEAICPAQAITIESEPREDGARRTTRYDIDMTKCIYCGFCQEACPVDAIVETQNTDYSTEWREELLYNKEKLLANGDKAEAEYAANLQADHLYR</sequence>
<keyword evidence="7" id="KW-0411">Iron-sulfur</keyword>
<dbReference type="Gene3D" id="3.30.70.3270">
    <property type="match status" value="1"/>
</dbReference>
<dbReference type="GO" id="GO:0051539">
    <property type="term" value="F:4 iron, 4 sulfur cluster binding"/>
    <property type="evidence" value="ECO:0007669"/>
    <property type="project" value="UniProtKB-KW"/>
</dbReference>
<accession>A0A316USZ3</accession>
<evidence type="ECO:0000256" key="1">
    <source>
        <dbReference type="ARBA" id="ARBA00001966"/>
    </source>
</evidence>
<feature type="domain" description="4Fe-4S ferredoxin-type" evidence="9">
    <location>
        <begin position="171"/>
        <end position="200"/>
    </location>
</feature>
<dbReference type="GeneID" id="37027667"/>
<dbReference type="STRING" id="1569628.A0A316USZ3"/>
<evidence type="ECO:0000256" key="3">
    <source>
        <dbReference type="ARBA" id="ARBA00022485"/>
    </source>
</evidence>
<dbReference type="SUPFAM" id="SSF54862">
    <property type="entry name" value="4Fe-4S ferredoxins"/>
    <property type="match status" value="1"/>
</dbReference>
<dbReference type="InterPro" id="IPR010226">
    <property type="entry name" value="NADH_quinone_OxRdtase_chainI"/>
</dbReference>
<dbReference type="GO" id="GO:0006120">
    <property type="term" value="P:mitochondrial electron transport, NADH to ubiquinone"/>
    <property type="evidence" value="ECO:0007669"/>
    <property type="project" value="TreeGrafter"/>
</dbReference>
<comment type="similarity">
    <text evidence="2">Belongs to the complex I 23 kDa subunit family.</text>
</comment>
<evidence type="ECO:0000259" key="9">
    <source>
        <dbReference type="PROSITE" id="PS51379"/>
    </source>
</evidence>
<name>A0A316USZ3_9BASI</name>
<dbReference type="FunFam" id="3.30.70.3270:FF:000001">
    <property type="entry name" value="NADH-quinone oxidoreductase subunit I 1"/>
    <property type="match status" value="1"/>
</dbReference>
<comment type="cofactor">
    <cofactor evidence="1">
        <name>[4Fe-4S] cluster</name>
        <dbReference type="ChEBI" id="CHEBI:49883"/>
    </cofactor>
</comment>